<name>A0A3P3XS82_9SPIR</name>
<evidence type="ECO:0000256" key="2">
    <source>
        <dbReference type="ARBA" id="ARBA00022670"/>
    </source>
</evidence>
<sequence>MLVLIGGGEIANGETLAIDRYIVESCGKKRPNHLFIPTASGEPEGYIATVQKVYESLGCRCDSLCILNTGVACDEIKQKIDDADIIYVGGGNTKFMISEWKKVGIDKLLKNSWQTDKVISGLSAGSICWFEYGISDSESFGNNADWDYSYVRGLGALRGYHCPHFDDREKESRFNRFVELNKKSFLAIENKCAVSIQKDEYTIVRSDKDKNAYVVAFHARGMIKTKVEDSGDIKSILSRCN</sequence>
<evidence type="ECO:0000256" key="4">
    <source>
        <dbReference type="ARBA" id="ARBA00022825"/>
    </source>
</evidence>
<keyword evidence="2" id="KW-0645">Protease</keyword>
<comment type="similarity">
    <text evidence="1">Belongs to the peptidase S51 family.</text>
</comment>
<dbReference type="Pfam" id="PF03575">
    <property type="entry name" value="Peptidase_S51"/>
    <property type="match status" value="1"/>
</dbReference>
<dbReference type="Gene3D" id="3.40.50.880">
    <property type="match status" value="1"/>
</dbReference>
<dbReference type="SUPFAM" id="SSF52317">
    <property type="entry name" value="Class I glutamine amidotransferase-like"/>
    <property type="match status" value="1"/>
</dbReference>
<reference evidence="5" key="1">
    <citation type="submission" date="2017-02" db="EMBL/GenBank/DDBJ databases">
        <authorList>
            <person name="Regsiter A."/>
            <person name="William W."/>
        </authorList>
    </citation>
    <scope>NUCLEOTIDE SEQUENCE</scope>
    <source>
        <strain evidence="5">BdmA 4</strain>
    </source>
</reference>
<keyword evidence="3" id="KW-0378">Hydrolase</keyword>
<organism evidence="5">
    <name type="scientific">uncultured spirochete</name>
    <dbReference type="NCBI Taxonomy" id="156406"/>
    <lineage>
        <taxon>Bacteria</taxon>
        <taxon>Pseudomonadati</taxon>
        <taxon>Spirochaetota</taxon>
        <taxon>Spirochaetia</taxon>
        <taxon>Spirochaetales</taxon>
        <taxon>environmental samples</taxon>
    </lineage>
</organism>
<evidence type="ECO:0000313" key="5">
    <source>
        <dbReference type="EMBL" id="SLM19145.1"/>
    </source>
</evidence>
<evidence type="ECO:0000256" key="1">
    <source>
        <dbReference type="ARBA" id="ARBA00006534"/>
    </source>
</evidence>
<gene>
    <name evidence="5" type="ORF">SPIRO4BDMA_50660</name>
</gene>
<dbReference type="InterPro" id="IPR005320">
    <property type="entry name" value="Peptidase_S51"/>
</dbReference>
<dbReference type="PANTHER" id="PTHR20842:SF0">
    <property type="entry name" value="ALPHA-ASPARTYL DIPEPTIDASE"/>
    <property type="match status" value="1"/>
</dbReference>
<protein>
    <submittedName>
        <fullName evidence="5">Peptidase S51 dipeptidase E</fullName>
    </submittedName>
</protein>
<dbReference type="PANTHER" id="PTHR20842">
    <property type="entry name" value="PROTEASE S51 ALPHA-ASPARTYL DIPEPTIDASE"/>
    <property type="match status" value="1"/>
</dbReference>
<dbReference type="GO" id="GO:0006508">
    <property type="term" value="P:proteolysis"/>
    <property type="evidence" value="ECO:0007669"/>
    <property type="project" value="UniProtKB-KW"/>
</dbReference>
<evidence type="ECO:0000256" key="3">
    <source>
        <dbReference type="ARBA" id="ARBA00022801"/>
    </source>
</evidence>
<dbReference type="GO" id="GO:0008236">
    <property type="term" value="F:serine-type peptidase activity"/>
    <property type="evidence" value="ECO:0007669"/>
    <property type="project" value="UniProtKB-KW"/>
</dbReference>
<accession>A0A3P3XS82</accession>
<dbReference type="EMBL" id="FWDO01000005">
    <property type="protein sequence ID" value="SLM19145.1"/>
    <property type="molecule type" value="Genomic_DNA"/>
</dbReference>
<keyword evidence="4" id="KW-0720">Serine protease</keyword>
<dbReference type="CDD" id="cd03146">
    <property type="entry name" value="GAT1_Peptidase_E"/>
    <property type="match status" value="1"/>
</dbReference>
<proteinExistence type="inferred from homology"/>
<dbReference type="AlphaFoldDB" id="A0A3P3XS82"/>
<dbReference type="InterPro" id="IPR029062">
    <property type="entry name" value="Class_I_gatase-like"/>
</dbReference>